<name>A0ABS6EJD0_9CLOT</name>
<dbReference type="RefSeq" id="WP_216439865.1">
    <property type="nucleotide sequence ID" value="NZ_JAHLQF010000003.1"/>
</dbReference>
<dbReference type="PANTHER" id="PTHR42720">
    <property type="entry name" value="GLYCEROL-3-PHOSPHATE DEHYDROGENASE"/>
    <property type="match status" value="1"/>
</dbReference>
<evidence type="ECO:0000259" key="2">
    <source>
        <dbReference type="Pfam" id="PF04324"/>
    </source>
</evidence>
<comment type="caution">
    <text evidence="3">The sequence shown here is derived from an EMBL/GenBank/DDBJ whole genome shotgun (WGS) entry which is preliminary data.</text>
</comment>
<dbReference type="CDD" id="cd19946">
    <property type="entry name" value="GlpA-like_Fer2_BFD-like"/>
    <property type="match status" value="1"/>
</dbReference>
<reference evidence="3 4" key="1">
    <citation type="submission" date="2021-06" db="EMBL/GenBank/DDBJ databases">
        <authorList>
            <person name="Sun Q."/>
            <person name="Li D."/>
        </authorList>
    </citation>
    <scope>NUCLEOTIDE SEQUENCE [LARGE SCALE GENOMIC DNA]</scope>
    <source>
        <strain evidence="3 4">MSJ-11</strain>
    </source>
</reference>
<dbReference type="EMBL" id="JAHLQF010000003">
    <property type="protein sequence ID" value="MBU5485311.1"/>
    <property type="molecule type" value="Genomic_DNA"/>
</dbReference>
<dbReference type="Pfam" id="PF04324">
    <property type="entry name" value="Fer2_BFD"/>
    <property type="match status" value="1"/>
</dbReference>
<keyword evidence="4" id="KW-1185">Reference proteome</keyword>
<dbReference type="Proteomes" id="UP000726170">
    <property type="component" value="Unassembled WGS sequence"/>
</dbReference>
<dbReference type="Pfam" id="PF01266">
    <property type="entry name" value="DAO"/>
    <property type="match status" value="1"/>
</dbReference>
<sequence>MYDVVIIGAGITGCSIARELSKYKLKICVLEKCNDVCMGTTKANSAIIHAGEDPIPGTLKAKLNVKGNSMYTKLSEELDFSFKRNGSLVLCFNEKDMDKLIELRDRGIENGVPNMSILNREEALEIEPNLSESVVAALYLPTGGIVCPFEATIAFAENAYINGVEFKLNTKVNNIIEIENGYKLITDNGDISGAIVVNAAGVFADDLNNMVSEKKIKITPRKGEYCLFDKATGDLISKTLFQLPTELGKGVLVTPTVHGNLLIGPDAENIEDKEDLNTKKEALDYVLDKGKLSIKEIPLSGIITSFTGLRAKGDTGDFIIGEVEDAPNFINVASIESPGLSSAPAIAEMVGEIIKDKLSPEKNENFNPIRKGIIKFEGLSNKERNNLIKNNPSYGKIICRCETVTEAEIIDAIRRPLGARDLDGVKRRTRAGMGRCQAGFCTSRIVDILCKELGEDKGKITKFGNKSNLLIGGKNKDDIY</sequence>
<dbReference type="PANTHER" id="PTHR42720:SF1">
    <property type="entry name" value="GLYCEROL 3-PHOSPHATE OXIDASE"/>
    <property type="match status" value="1"/>
</dbReference>
<evidence type="ECO:0000259" key="1">
    <source>
        <dbReference type="Pfam" id="PF01266"/>
    </source>
</evidence>
<dbReference type="InterPro" id="IPR052745">
    <property type="entry name" value="G3P_Oxidase/Oxidoreductase"/>
</dbReference>
<feature type="domain" description="BFD-like [2Fe-2S]-binding" evidence="2">
    <location>
        <begin position="397"/>
        <end position="449"/>
    </location>
</feature>
<evidence type="ECO:0000313" key="3">
    <source>
        <dbReference type="EMBL" id="MBU5485311.1"/>
    </source>
</evidence>
<dbReference type="InterPro" id="IPR007419">
    <property type="entry name" value="BFD-like_2Fe2S-bd_dom"/>
</dbReference>
<proteinExistence type="predicted"/>
<evidence type="ECO:0000313" key="4">
    <source>
        <dbReference type="Proteomes" id="UP000726170"/>
    </source>
</evidence>
<gene>
    <name evidence="3" type="ORF">KQI86_13290</name>
</gene>
<protein>
    <submittedName>
        <fullName evidence="3">NAD(P)/FAD-dependent oxidoreductase</fullName>
    </submittedName>
</protein>
<dbReference type="InterPro" id="IPR006076">
    <property type="entry name" value="FAD-dep_OxRdtase"/>
</dbReference>
<accession>A0ABS6EJD0</accession>
<organism evidence="3 4">
    <name type="scientific">Clostridium mobile</name>
    <dbReference type="NCBI Taxonomy" id="2841512"/>
    <lineage>
        <taxon>Bacteria</taxon>
        <taxon>Bacillati</taxon>
        <taxon>Bacillota</taxon>
        <taxon>Clostridia</taxon>
        <taxon>Eubacteriales</taxon>
        <taxon>Clostridiaceae</taxon>
        <taxon>Clostridium</taxon>
    </lineage>
</organism>
<feature type="domain" description="FAD dependent oxidoreductase" evidence="1">
    <location>
        <begin position="3"/>
        <end position="352"/>
    </location>
</feature>